<organism evidence="1 2">
    <name type="scientific">Mycena belliarum</name>
    <dbReference type="NCBI Taxonomy" id="1033014"/>
    <lineage>
        <taxon>Eukaryota</taxon>
        <taxon>Fungi</taxon>
        <taxon>Dikarya</taxon>
        <taxon>Basidiomycota</taxon>
        <taxon>Agaricomycotina</taxon>
        <taxon>Agaricomycetes</taxon>
        <taxon>Agaricomycetidae</taxon>
        <taxon>Agaricales</taxon>
        <taxon>Marasmiineae</taxon>
        <taxon>Mycenaceae</taxon>
        <taxon>Mycena</taxon>
    </lineage>
</organism>
<accession>A0AAD6TU29</accession>
<gene>
    <name evidence="1" type="ORF">B0H15DRAFT_805200</name>
</gene>
<reference evidence="1" key="1">
    <citation type="submission" date="2023-03" db="EMBL/GenBank/DDBJ databases">
        <title>Massive genome expansion in bonnet fungi (Mycena s.s.) driven by repeated elements and novel gene families across ecological guilds.</title>
        <authorList>
            <consortium name="Lawrence Berkeley National Laboratory"/>
            <person name="Harder C.B."/>
            <person name="Miyauchi S."/>
            <person name="Viragh M."/>
            <person name="Kuo A."/>
            <person name="Thoen E."/>
            <person name="Andreopoulos B."/>
            <person name="Lu D."/>
            <person name="Skrede I."/>
            <person name="Drula E."/>
            <person name="Henrissat B."/>
            <person name="Morin E."/>
            <person name="Kohler A."/>
            <person name="Barry K."/>
            <person name="LaButti K."/>
            <person name="Morin E."/>
            <person name="Salamov A."/>
            <person name="Lipzen A."/>
            <person name="Mereny Z."/>
            <person name="Hegedus B."/>
            <person name="Baldrian P."/>
            <person name="Stursova M."/>
            <person name="Weitz H."/>
            <person name="Taylor A."/>
            <person name="Grigoriev I.V."/>
            <person name="Nagy L.G."/>
            <person name="Martin F."/>
            <person name="Kauserud H."/>
        </authorList>
    </citation>
    <scope>NUCLEOTIDE SEQUENCE</scope>
    <source>
        <strain evidence="1">CBHHK173m</strain>
    </source>
</reference>
<name>A0AAD6TU29_9AGAR</name>
<evidence type="ECO:0000313" key="1">
    <source>
        <dbReference type="EMBL" id="KAJ7077378.1"/>
    </source>
</evidence>
<proteinExistence type="predicted"/>
<evidence type="ECO:0000313" key="2">
    <source>
        <dbReference type="Proteomes" id="UP001222325"/>
    </source>
</evidence>
<comment type="caution">
    <text evidence="1">The sequence shown here is derived from an EMBL/GenBank/DDBJ whole genome shotgun (WGS) entry which is preliminary data.</text>
</comment>
<sequence length="459" mass="50386">MPTVPIDGSRPRFSPAPMDLGIIGTGPELPVRRSEPPLLHQLDIHHYDGFAQRPVKDSFSASTTAQCRAGHRSTLLHSLVNESDSLHAFYCLVALPNLRVRVDRASLSINSDSSPSYIPTAQRLNDLNLMNKPNSSKALTLVPHCATKSGSNFNHTTNDSTTQWRRRIGLTGYKLAFLMSFKMNAINISNLLYGLAALPDLCSGQIRMQVLILAIGGFLAPCYAVRSLFNLLNEPFHLRPLRMSGCKDLSGSLRTVHKLLTVAYEPYLLLPLAAALSRDHNSASCDPKPSNASFSRGHGYFRQLTGGAHSKGRCLARPGSTDLSAHTQDYRNATSRIISDGFCVDLRARLCPCNSSPETPKLCKFALRVQPAPPEAVEFNLLQVDAPHLGARLNSAQANRTICLRALKWQVDASRIPTTRRASIQRKYQISLKLITLDALRDLRPKRADAPGVAESPAK</sequence>
<dbReference type="Proteomes" id="UP001222325">
    <property type="component" value="Unassembled WGS sequence"/>
</dbReference>
<keyword evidence="2" id="KW-1185">Reference proteome</keyword>
<dbReference type="AlphaFoldDB" id="A0AAD6TU29"/>
<protein>
    <submittedName>
        <fullName evidence="1">Uncharacterized protein</fullName>
    </submittedName>
</protein>
<dbReference type="EMBL" id="JARJCN010000073">
    <property type="protein sequence ID" value="KAJ7077378.1"/>
    <property type="molecule type" value="Genomic_DNA"/>
</dbReference>